<comment type="caution">
    <text evidence="2">The sequence shown here is derived from an EMBL/GenBank/DDBJ whole genome shotgun (WGS) entry which is preliminary data.</text>
</comment>
<dbReference type="AlphaFoldDB" id="A0A8S1MJ93"/>
<gene>
    <name evidence="2" type="ORF">PPRIM_AZ9-3.1.T0600096</name>
</gene>
<accession>A0A8S1MJ93</accession>
<protein>
    <submittedName>
        <fullName evidence="2">Uncharacterized protein</fullName>
    </submittedName>
</protein>
<dbReference type="OMA" id="NKFRTVQ"/>
<evidence type="ECO:0000313" key="2">
    <source>
        <dbReference type="EMBL" id="CAD8078531.1"/>
    </source>
</evidence>
<sequence>MNNLERLLHQQGKKMKQQEQELNDINRRNQELQTKLNQEEEKNKILQCNIDKLTLIEYELRRQIKFVEAQRDNLLEQLKSLHEYNFSMIELQKKNQFNKMRTVKELTITQNEYQKQEQQLLKLQIEKAQLISEIEELKTNNLSLNEQIKIYPLQIQKLRQNFIELMTERDHQILQLDEKIEQLKKQKQKTEENCDKIEFEENDITEDTFSNQDGCLYQQTLNDNIETIKNMKIADQEKQKTILQLTEQVTLLQVENQKQRQLLTTQQLTQLYPQDIQLQIRRLQQLRGYIPQFTTKIAILQIKQQEINELKQNFMDLLKQYQKENNIDLSEFYQQHQKELNKYKNKYQNKKQKLSNIQKQFSNVLSENWKLKEKLIDIIKDEESVKQLIQNLSNELCFDEYPFESLNELLISYNKIRSKLMSYSEQKHFSLI</sequence>
<name>A0A8S1MJ93_PARPR</name>
<evidence type="ECO:0000256" key="1">
    <source>
        <dbReference type="SAM" id="Coils"/>
    </source>
</evidence>
<keyword evidence="3" id="KW-1185">Reference proteome</keyword>
<organism evidence="2 3">
    <name type="scientific">Paramecium primaurelia</name>
    <dbReference type="NCBI Taxonomy" id="5886"/>
    <lineage>
        <taxon>Eukaryota</taxon>
        <taxon>Sar</taxon>
        <taxon>Alveolata</taxon>
        <taxon>Ciliophora</taxon>
        <taxon>Intramacronucleata</taxon>
        <taxon>Oligohymenophorea</taxon>
        <taxon>Peniculida</taxon>
        <taxon>Parameciidae</taxon>
        <taxon>Paramecium</taxon>
    </lineage>
</organism>
<feature type="coiled-coil region" evidence="1">
    <location>
        <begin position="300"/>
        <end position="360"/>
    </location>
</feature>
<reference evidence="2" key="1">
    <citation type="submission" date="2021-01" db="EMBL/GenBank/DDBJ databases">
        <authorList>
            <consortium name="Genoscope - CEA"/>
            <person name="William W."/>
        </authorList>
    </citation>
    <scope>NUCLEOTIDE SEQUENCE</scope>
</reference>
<dbReference type="EMBL" id="CAJJDM010000061">
    <property type="protein sequence ID" value="CAD8078531.1"/>
    <property type="molecule type" value="Genomic_DNA"/>
</dbReference>
<feature type="coiled-coil region" evidence="1">
    <location>
        <begin position="1"/>
        <end position="200"/>
    </location>
</feature>
<evidence type="ECO:0000313" key="3">
    <source>
        <dbReference type="Proteomes" id="UP000688137"/>
    </source>
</evidence>
<proteinExistence type="predicted"/>
<dbReference type="Proteomes" id="UP000688137">
    <property type="component" value="Unassembled WGS sequence"/>
</dbReference>
<keyword evidence="1" id="KW-0175">Coiled coil</keyword>